<keyword evidence="2" id="KW-1185">Reference proteome</keyword>
<sequence length="504" mass="54278">MPTLLSRKYDCIVIGSGHAGSCAALSAIDHGCTRVLIIDKCPEAWAGGNGFFSAGAHRTVHEGLADLLPLVENVPPALASRIDLEPYTAEQFTNDIMRLSGGRSDAPLVRTVVEGSRETIKWLRRNIGVPFTLSFNRQAYEVDGRHKFWGGMALSIRDAGKGLIAAHRAALERVGVETWFEAPAKELVVQDGAIAGVVVERDGKRECVHAAAVVLAAGGYESSASLRKLYLGEGWEHACVRGTPYNTGDGIFMAKAIGARLAGDWTGTHATCWDAHANKFTKSGYPLGIMVNRRGLRFVDEGADFRNFTYAAYGKAILRQPGGIAFQIFDARAETWLREEEYGDEVVKIRGNTIDELVQELVSHGLENVEAFMRTVAEYNDATRIFAAACPERKWNPTVKDGVATHGLSLPKSNWALPLEEAPLFAVTVTCGITFTFGGLAIDPDTASVIRDEGGKPIPGLYCAGEMVGGLWHDNYPGGSGLTAGAVFGRIAGREAGKRARPSD</sequence>
<proteinExistence type="predicted"/>
<evidence type="ECO:0000313" key="2">
    <source>
        <dbReference type="Proteomes" id="UP001207468"/>
    </source>
</evidence>
<evidence type="ECO:0000313" key="1">
    <source>
        <dbReference type="EMBL" id="KAI9508398.1"/>
    </source>
</evidence>
<organism evidence="1 2">
    <name type="scientific">Russula earlei</name>
    <dbReference type="NCBI Taxonomy" id="71964"/>
    <lineage>
        <taxon>Eukaryota</taxon>
        <taxon>Fungi</taxon>
        <taxon>Dikarya</taxon>
        <taxon>Basidiomycota</taxon>
        <taxon>Agaricomycotina</taxon>
        <taxon>Agaricomycetes</taxon>
        <taxon>Russulales</taxon>
        <taxon>Russulaceae</taxon>
        <taxon>Russula</taxon>
    </lineage>
</organism>
<dbReference type="EMBL" id="JAGFNK010000092">
    <property type="protein sequence ID" value="KAI9508398.1"/>
    <property type="molecule type" value="Genomic_DNA"/>
</dbReference>
<dbReference type="Proteomes" id="UP001207468">
    <property type="component" value="Unassembled WGS sequence"/>
</dbReference>
<reference evidence="1" key="1">
    <citation type="submission" date="2021-03" db="EMBL/GenBank/DDBJ databases">
        <title>Evolutionary priming and transition to the ectomycorrhizal habit in an iconic lineage of mushroom-forming fungi: is preadaptation a requirement?</title>
        <authorList>
            <consortium name="DOE Joint Genome Institute"/>
            <person name="Looney B.P."/>
            <person name="Miyauchi S."/>
            <person name="Morin E."/>
            <person name="Drula E."/>
            <person name="Courty P.E."/>
            <person name="Chicoki N."/>
            <person name="Fauchery L."/>
            <person name="Kohler A."/>
            <person name="Kuo A."/>
            <person name="LaButti K."/>
            <person name="Pangilinan J."/>
            <person name="Lipzen A."/>
            <person name="Riley R."/>
            <person name="Andreopoulos W."/>
            <person name="He G."/>
            <person name="Johnson J."/>
            <person name="Barry K.W."/>
            <person name="Grigoriev I.V."/>
            <person name="Nagy L."/>
            <person name="Hibbett D."/>
            <person name="Henrissat B."/>
            <person name="Matheny P.B."/>
            <person name="Labbe J."/>
            <person name="Martin A.F."/>
        </authorList>
    </citation>
    <scope>NUCLEOTIDE SEQUENCE</scope>
    <source>
        <strain evidence="1">BPL698</strain>
    </source>
</reference>
<name>A0ACC0U9L5_9AGAM</name>
<accession>A0ACC0U9L5</accession>
<comment type="caution">
    <text evidence="1">The sequence shown here is derived from an EMBL/GenBank/DDBJ whole genome shotgun (WGS) entry which is preliminary data.</text>
</comment>
<gene>
    <name evidence="1" type="ORF">F5148DRAFT_1196609</name>
</gene>
<protein>
    <submittedName>
        <fullName evidence="1">Tricarballylate dehydrogenase</fullName>
    </submittedName>
</protein>